<dbReference type="Pfam" id="PF09339">
    <property type="entry name" value="HTH_IclR"/>
    <property type="match status" value="1"/>
</dbReference>
<proteinExistence type="predicted"/>
<dbReference type="eggNOG" id="COG1414">
    <property type="taxonomic scope" value="Bacteria"/>
</dbReference>
<evidence type="ECO:0000259" key="6">
    <source>
        <dbReference type="PROSITE" id="PS51078"/>
    </source>
</evidence>
<dbReference type="EMBL" id="CR555306">
    <property type="protein sequence ID" value="CAI07980.1"/>
    <property type="molecule type" value="Genomic_DNA"/>
</dbReference>
<dbReference type="InterPro" id="IPR036390">
    <property type="entry name" value="WH_DNA-bd_sf"/>
</dbReference>
<dbReference type="PANTHER" id="PTHR30136">
    <property type="entry name" value="HELIX-TURN-HELIX TRANSCRIPTIONAL REGULATOR, ICLR FAMILY"/>
    <property type="match status" value="1"/>
</dbReference>
<dbReference type="AlphaFoldDB" id="Q5P3Y3"/>
<dbReference type="SUPFAM" id="SSF55781">
    <property type="entry name" value="GAF domain-like"/>
    <property type="match status" value="1"/>
</dbReference>
<dbReference type="GO" id="GO:0045892">
    <property type="term" value="P:negative regulation of DNA-templated transcription"/>
    <property type="evidence" value="ECO:0007669"/>
    <property type="project" value="TreeGrafter"/>
</dbReference>
<dbReference type="SMART" id="SM00346">
    <property type="entry name" value="HTH_ICLR"/>
    <property type="match status" value="1"/>
</dbReference>
<dbReference type="PANTHER" id="PTHR30136:SF8">
    <property type="entry name" value="TRANSCRIPTIONAL REGULATORY PROTEIN"/>
    <property type="match status" value="1"/>
</dbReference>
<feature type="domain" description="IclR-ED" evidence="6">
    <location>
        <begin position="87"/>
        <end position="273"/>
    </location>
</feature>
<evidence type="ECO:0000256" key="2">
    <source>
        <dbReference type="ARBA" id="ARBA00023125"/>
    </source>
</evidence>
<dbReference type="STRING" id="76114.ebA3295"/>
<dbReference type="InterPro" id="IPR050707">
    <property type="entry name" value="HTH_MetabolicPath_Reg"/>
</dbReference>
<protein>
    <submittedName>
        <fullName evidence="7">Transcriptional regulatory protein</fullName>
    </submittedName>
</protein>
<accession>Q5P3Y3</accession>
<evidence type="ECO:0000256" key="3">
    <source>
        <dbReference type="ARBA" id="ARBA00023163"/>
    </source>
</evidence>
<evidence type="ECO:0000256" key="1">
    <source>
        <dbReference type="ARBA" id="ARBA00023015"/>
    </source>
</evidence>
<dbReference type="GO" id="GO:0003677">
    <property type="term" value="F:DNA binding"/>
    <property type="evidence" value="ECO:0007669"/>
    <property type="project" value="UniProtKB-KW"/>
</dbReference>
<keyword evidence="3" id="KW-0804">Transcription</keyword>
<dbReference type="RefSeq" id="WP_011237675.1">
    <property type="nucleotide sequence ID" value="NC_006513.1"/>
</dbReference>
<dbReference type="InterPro" id="IPR036388">
    <property type="entry name" value="WH-like_DNA-bd_sf"/>
</dbReference>
<dbReference type="GO" id="GO:0003700">
    <property type="term" value="F:DNA-binding transcription factor activity"/>
    <property type="evidence" value="ECO:0007669"/>
    <property type="project" value="TreeGrafter"/>
</dbReference>
<organism evidence="7 8">
    <name type="scientific">Aromatoleum aromaticum (strain DSM 19018 / LMG 30748 / EbN1)</name>
    <name type="common">Azoarcus sp. (strain EbN1)</name>
    <dbReference type="NCBI Taxonomy" id="76114"/>
    <lineage>
        <taxon>Bacteria</taxon>
        <taxon>Pseudomonadati</taxon>
        <taxon>Pseudomonadota</taxon>
        <taxon>Betaproteobacteria</taxon>
        <taxon>Rhodocyclales</taxon>
        <taxon>Rhodocyclaceae</taxon>
        <taxon>Aromatoleum</taxon>
    </lineage>
</organism>
<keyword evidence="8" id="KW-1185">Reference proteome</keyword>
<dbReference type="InterPro" id="IPR029016">
    <property type="entry name" value="GAF-like_dom_sf"/>
</dbReference>
<reference evidence="7 8" key="1">
    <citation type="journal article" date="2005" name="Arch. Microbiol.">
        <title>The genome sequence of an anaerobic aromatic-degrading denitrifying bacterium, strain EbN1.</title>
        <authorList>
            <person name="Rabus R."/>
            <person name="Kube M."/>
            <person name="Heider J."/>
            <person name="Beck A."/>
            <person name="Heitmann K."/>
            <person name="Widdel F."/>
            <person name="Reinhardt R."/>
        </authorList>
    </citation>
    <scope>NUCLEOTIDE SEQUENCE [LARGE SCALE GENOMIC DNA]</scope>
    <source>
        <strain evidence="7 8">EbN1</strain>
    </source>
</reference>
<dbReference type="Gene3D" id="3.30.450.40">
    <property type="match status" value="1"/>
</dbReference>
<dbReference type="PROSITE" id="PS51078">
    <property type="entry name" value="ICLR_ED"/>
    <property type="match status" value="1"/>
</dbReference>
<evidence type="ECO:0000256" key="4">
    <source>
        <dbReference type="SAM" id="MobiDB-lite"/>
    </source>
</evidence>
<dbReference type="Pfam" id="PF01614">
    <property type="entry name" value="IclR_C"/>
    <property type="match status" value="1"/>
</dbReference>
<evidence type="ECO:0000313" key="7">
    <source>
        <dbReference type="EMBL" id="CAI07980.1"/>
    </source>
</evidence>
<keyword evidence="1" id="KW-0805">Transcription regulation</keyword>
<gene>
    <name evidence="7" type="ORF">ebA3295</name>
</gene>
<keyword evidence="2" id="KW-0238">DNA-binding</keyword>
<dbReference type="PROSITE" id="PS51077">
    <property type="entry name" value="HTH_ICLR"/>
    <property type="match status" value="1"/>
</dbReference>
<sequence>MKDEQITDPIATRPAERNGDRRGIQSIEVGGALLQALVRHGTPMILKDLARDAGMPPAKAHPYLVSFGKLGLIEQDPLTGRYGLGTFSLQLGLSALHGLNPLRVATPEAAKLSDEIGQNVAIAVWGNQGATVVSIEECSRQVHVNMRVGTVMNLVTSATGRVFAAFLPARLTETLIAEELAHLACAADPSLRLSRSQFDNELEEIRRQRLARAVGQPIPGINAFCAPVFDHNGHVALTITAMGAADNFDADWSSPLAEKLRSCAESISGRLGKMEG</sequence>
<evidence type="ECO:0000313" key="8">
    <source>
        <dbReference type="Proteomes" id="UP000006552"/>
    </source>
</evidence>
<dbReference type="HOGENOM" id="CLU_062618_2_0_4"/>
<feature type="region of interest" description="Disordered" evidence="4">
    <location>
        <begin position="1"/>
        <end position="22"/>
    </location>
</feature>
<dbReference type="KEGG" id="eba:ebA3295"/>
<feature type="domain" description="HTH iclR-type" evidence="5">
    <location>
        <begin position="24"/>
        <end position="86"/>
    </location>
</feature>
<dbReference type="SUPFAM" id="SSF46785">
    <property type="entry name" value="Winged helix' DNA-binding domain"/>
    <property type="match status" value="1"/>
</dbReference>
<dbReference type="InterPro" id="IPR014757">
    <property type="entry name" value="Tscrpt_reg_IclR_C"/>
</dbReference>
<dbReference type="Proteomes" id="UP000006552">
    <property type="component" value="Chromosome"/>
</dbReference>
<dbReference type="Gene3D" id="1.10.10.10">
    <property type="entry name" value="Winged helix-like DNA-binding domain superfamily/Winged helix DNA-binding domain"/>
    <property type="match status" value="1"/>
</dbReference>
<evidence type="ECO:0000259" key="5">
    <source>
        <dbReference type="PROSITE" id="PS51077"/>
    </source>
</evidence>
<name>Q5P3Y3_AROAE</name>
<dbReference type="InterPro" id="IPR005471">
    <property type="entry name" value="Tscrpt_reg_IclR_N"/>
</dbReference>